<dbReference type="Proteomes" id="UP000054304">
    <property type="component" value="Unassembled WGS sequence"/>
</dbReference>
<dbReference type="OrthoDB" id="4063341at2759"/>
<accession>A0A0C7NB09</accession>
<dbReference type="RefSeq" id="XP_022628925.1">
    <property type="nucleotide sequence ID" value="XM_022771753.1"/>
</dbReference>
<dbReference type="GeneID" id="34686175"/>
<evidence type="ECO:0000313" key="1">
    <source>
        <dbReference type="EMBL" id="CEP62702.1"/>
    </source>
</evidence>
<reference evidence="1 2" key="1">
    <citation type="submission" date="2014-12" db="EMBL/GenBank/DDBJ databases">
        <authorList>
            <person name="Neuveglise Cecile"/>
        </authorList>
    </citation>
    <scope>NUCLEOTIDE SEQUENCE [LARGE SCALE GENOMIC DNA]</scope>
    <source>
        <strain evidence="1 2">CBS 12615</strain>
    </source>
</reference>
<name>A0A0C7NB09_9SACH</name>
<organism evidence="1 2">
    <name type="scientific">Lachancea lanzarotensis</name>
    <dbReference type="NCBI Taxonomy" id="1245769"/>
    <lineage>
        <taxon>Eukaryota</taxon>
        <taxon>Fungi</taxon>
        <taxon>Dikarya</taxon>
        <taxon>Ascomycota</taxon>
        <taxon>Saccharomycotina</taxon>
        <taxon>Saccharomycetes</taxon>
        <taxon>Saccharomycetales</taxon>
        <taxon>Saccharomycetaceae</taxon>
        <taxon>Lachancea</taxon>
    </lineage>
</organism>
<dbReference type="HOGENOM" id="CLU_062488_0_0_1"/>
<protein>
    <submittedName>
        <fullName evidence="1">LALA0S06e01750g1_1</fullName>
    </submittedName>
</protein>
<keyword evidence="2" id="KW-1185">Reference proteome</keyword>
<evidence type="ECO:0000313" key="2">
    <source>
        <dbReference type="Proteomes" id="UP000054304"/>
    </source>
</evidence>
<proteinExistence type="predicted"/>
<dbReference type="EMBL" id="LN736365">
    <property type="protein sequence ID" value="CEP62702.1"/>
    <property type="molecule type" value="Genomic_DNA"/>
</dbReference>
<sequence length="343" mass="39777">MNKSIGRAIDVIADDKLVLRRLLKRILAVYSLSGVLTFAKLRNLKDSSRHTRITALLKSLKTASWVCALLGSYPVLNKVLKNRILAFNGALLATTQLNVPPWVSTYLAFESVIDYATSLSSIGNFVSQLSRQNANLIRQALLCFVIPWLRNTTYPSRAKTILFQRKTLIKDFVTLFALWNSISLYQYLKSSLYKQRQRPKRQSIETNNIQDSVTLNSRLFKDKWKEINEMTTTRTVWEKVVGCCCGENLHVPLKWVAWRQLLWALLDTEARYSSNLQISALLMLGLYVLDSKKNEMFVRPGVLKYLMRIWITDQIHDKRKWQNLFFWTGSNLSLYNQTRTRNV</sequence>
<gene>
    <name evidence="1" type="ORF">LALA0_S06e01750g</name>
</gene>
<dbReference type="AlphaFoldDB" id="A0A0C7NB09"/>